<evidence type="ECO:0000313" key="1">
    <source>
        <dbReference type="EMBL" id="MFC5402925.1"/>
    </source>
</evidence>
<gene>
    <name evidence="1" type="ORF">ACFPOF_09235</name>
</gene>
<organism evidence="1 2">
    <name type="scientific">Cohnella soli</name>
    <dbReference type="NCBI Taxonomy" id="425005"/>
    <lineage>
        <taxon>Bacteria</taxon>
        <taxon>Bacillati</taxon>
        <taxon>Bacillota</taxon>
        <taxon>Bacilli</taxon>
        <taxon>Bacillales</taxon>
        <taxon>Paenibacillaceae</taxon>
        <taxon>Cohnella</taxon>
    </lineage>
</organism>
<keyword evidence="2" id="KW-1185">Reference proteome</keyword>
<accession>A0ABW0HNX3</accession>
<reference evidence="2" key="1">
    <citation type="journal article" date="2019" name="Int. J. Syst. Evol. Microbiol.">
        <title>The Global Catalogue of Microorganisms (GCM) 10K type strain sequencing project: providing services to taxonomists for standard genome sequencing and annotation.</title>
        <authorList>
            <consortium name="The Broad Institute Genomics Platform"/>
            <consortium name="The Broad Institute Genome Sequencing Center for Infectious Disease"/>
            <person name="Wu L."/>
            <person name="Ma J."/>
        </authorList>
    </citation>
    <scope>NUCLEOTIDE SEQUENCE [LARGE SCALE GENOMIC DNA]</scope>
    <source>
        <strain evidence="2">CGMCC 1.18575</strain>
    </source>
</reference>
<evidence type="ECO:0000313" key="2">
    <source>
        <dbReference type="Proteomes" id="UP001596113"/>
    </source>
</evidence>
<evidence type="ECO:0008006" key="3">
    <source>
        <dbReference type="Google" id="ProtNLM"/>
    </source>
</evidence>
<proteinExistence type="predicted"/>
<dbReference type="EMBL" id="JBHSMI010000016">
    <property type="protein sequence ID" value="MFC5402925.1"/>
    <property type="molecule type" value="Genomic_DNA"/>
</dbReference>
<name>A0ABW0HNX3_9BACL</name>
<dbReference type="Proteomes" id="UP001596113">
    <property type="component" value="Unassembled WGS sequence"/>
</dbReference>
<dbReference type="RefSeq" id="WP_378131820.1">
    <property type="nucleotide sequence ID" value="NZ_JBHSMI010000016.1"/>
</dbReference>
<comment type="caution">
    <text evidence="1">The sequence shown here is derived from an EMBL/GenBank/DDBJ whole genome shotgun (WGS) entry which is preliminary data.</text>
</comment>
<sequence>MTSVYIGFYAYLGHNQEISKIPGLVGSVPDETQEGDLIYTIEKDGALQTFCAGQTAVDVSERISPIEGDEQWMQLLIARLASTSTDHELAIALPITAWEDRLQIQERLLSSSYHVHPFGGVPIPVKLQHLSLYPAITAAFYDLHLQLVDEELQPRNTELLDGRLTLLVLVGSRQTEWILARGMELVKGGILYCGISTVQLEVKEFYYHKSGKSLLPADADAALHTHDVEIDGKYIPVDKQIETGIEALGATLRRDIEEIRAYEGADYVFLAGEGITFVDRETIQQLVQMGVRVVDDPEQAILRGLDVLQRLVGDADE</sequence>
<protein>
    <recommendedName>
        <fullName evidence="3">Actin-like protein N-terminal domain-containing protein</fullName>
    </recommendedName>
</protein>